<dbReference type="GO" id="GO:0043161">
    <property type="term" value="P:proteasome-mediated ubiquitin-dependent protein catabolic process"/>
    <property type="evidence" value="ECO:0007669"/>
    <property type="project" value="TreeGrafter"/>
</dbReference>
<dbReference type="InterPro" id="IPR050952">
    <property type="entry name" value="TRIM-NHL_E3_ligases"/>
</dbReference>
<sequence>MITYNQTIESLPAIVKRTRIFEGAPGNPFLAPRGVWITGTKLIVADTGQNRIFIWHKFPKDQFCEPDMVLGQLQPADTGRNSGGVVNASTLQYPSGIWSDGVMLIIADAWNHRVLVWHTFPVVSGQPADVVIGQPDFGSNLPNVKGIGNNPSERSLNWPYGVFSDGHKLWIADTGNRRVLYFEKIPTVNFAAANNVIGKDFFNERDYESNDAVWPYSVRVSDAGILSITDTQYYRSLIWKDWETAFSQKADVIIGQPDLESSGQNQYRSLPESDTMSWTYDSFFFKNGIVLADTGNSRLLFFDKIPQTNGAMADNLIGHGSFQITSENANTKNGTSQQLYWPFSICISDNHMAVADTGNHRIILYDLN</sequence>
<proteinExistence type="predicted"/>
<comment type="caution">
    <text evidence="1">The sequence shown here is derived from an EMBL/GenBank/DDBJ whole genome shotgun (WGS) entry which is preliminary data.</text>
</comment>
<dbReference type="OrthoDB" id="9799230at2"/>
<organism evidence="1 2">
    <name type="scientific">Dyadobacter frigoris</name>
    <dbReference type="NCBI Taxonomy" id="2576211"/>
    <lineage>
        <taxon>Bacteria</taxon>
        <taxon>Pseudomonadati</taxon>
        <taxon>Bacteroidota</taxon>
        <taxon>Cytophagia</taxon>
        <taxon>Cytophagales</taxon>
        <taxon>Spirosomataceae</taxon>
        <taxon>Dyadobacter</taxon>
    </lineage>
</organism>
<dbReference type="GO" id="GO:0061630">
    <property type="term" value="F:ubiquitin protein ligase activity"/>
    <property type="evidence" value="ECO:0007669"/>
    <property type="project" value="TreeGrafter"/>
</dbReference>
<dbReference type="PANTHER" id="PTHR24104:SF25">
    <property type="entry name" value="PROTEIN LIN-41"/>
    <property type="match status" value="1"/>
</dbReference>
<evidence type="ECO:0000313" key="1">
    <source>
        <dbReference type="EMBL" id="TKT87002.1"/>
    </source>
</evidence>
<dbReference type="EMBL" id="SZVO01000021">
    <property type="protein sequence ID" value="TKT87002.1"/>
    <property type="molecule type" value="Genomic_DNA"/>
</dbReference>
<dbReference type="GO" id="GO:0000209">
    <property type="term" value="P:protein polyubiquitination"/>
    <property type="evidence" value="ECO:0007669"/>
    <property type="project" value="TreeGrafter"/>
</dbReference>
<dbReference type="InterPro" id="IPR011042">
    <property type="entry name" value="6-blade_b-propeller_TolB-like"/>
</dbReference>
<dbReference type="RefSeq" id="WP_137343862.1">
    <property type="nucleotide sequence ID" value="NZ_BSQH01000005.1"/>
</dbReference>
<gene>
    <name evidence="1" type="ORF">FDK13_30775</name>
</gene>
<dbReference type="AlphaFoldDB" id="A0A4U6CR23"/>
<keyword evidence="2" id="KW-1185">Reference proteome</keyword>
<dbReference type="Gene3D" id="2.120.10.30">
    <property type="entry name" value="TolB, C-terminal domain"/>
    <property type="match status" value="2"/>
</dbReference>
<accession>A0A4U6CR23</accession>
<reference evidence="1 2" key="1">
    <citation type="submission" date="2019-05" db="EMBL/GenBank/DDBJ databases">
        <title>Dyadobacter AR-3-8 sp. nov., isolated from arctic soil.</title>
        <authorList>
            <person name="Chaudhary D.K."/>
        </authorList>
    </citation>
    <scope>NUCLEOTIDE SEQUENCE [LARGE SCALE GENOMIC DNA]</scope>
    <source>
        <strain evidence="1 2">AR-3-8</strain>
    </source>
</reference>
<dbReference type="SUPFAM" id="SSF101898">
    <property type="entry name" value="NHL repeat"/>
    <property type="match status" value="1"/>
</dbReference>
<evidence type="ECO:0008006" key="3">
    <source>
        <dbReference type="Google" id="ProtNLM"/>
    </source>
</evidence>
<name>A0A4U6CR23_9BACT</name>
<evidence type="ECO:0000313" key="2">
    <source>
        <dbReference type="Proteomes" id="UP000304900"/>
    </source>
</evidence>
<dbReference type="Proteomes" id="UP000304900">
    <property type="component" value="Unassembled WGS sequence"/>
</dbReference>
<protein>
    <recommendedName>
        <fullName evidence="3">6-bladed beta-propeller</fullName>
    </recommendedName>
</protein>
<dbReference type="GO" id="GO:0008270">
    <property type="term" value="F:zinc ion binding"/>
    <property type="evidence" value="ECO:0007669"/>
    <property type="project" value="UniProtKB-KW"/>
</dbReference>
<dbReference type="PANTHER" id="PTHR24104">
    <property type="entry name" value="E3 UBIQUITIN-PROTEIN LIGASE NHLRC1-RELATED"/>
    <property type="match status" value="1"/>
</dbReference>